<protein>
    <submittedName>
        <fullName evidence="1">Nucleoside-diphosphate-sugar epimerase</fullName>
    </submittedName>
</protein>
<dbReference type="RefSeq" id="WP_183336916.1">
    <property type="nucleotide sequence ID" value="NZ_JACHZG010000001.1"/>
</dbReference>
<dbReference type="SUPFAM" id="SSF51735">
    <property type="entry name" value="NAD(P)-binding Rossmann-fold domains"/>
    <property type="match status" value="1"/>
</dbReference>
<proteinExistence type="predicted"/>
<reference evidence="1 2" key="1">
    <citation type="submission" date="2020-08" db="EMBL/GenBank/DDBJ databases">
        <title>Sequencing the genomes of 1000 actinobacteria strains.</title>
        <authorList>
            <person name="Klenk H.-P."/>
        </authorList>
    </citation>
    <scope>NUCLEOTIDE SEQUENCE [LARGE SCALE GENOMIC DNA]</scope>
    <source>
        <strain evidence="1 2">DSM 11053</strain>
    </source>
</reference>
<dbReference type="InterPro" id="IPR036291">
    <property type="entry name" value="NAD(P)-bd_dom_sf"/>
</dbReference>
<dbReference type="Gene3D" id="3.40.50.720">
    <property type="entry name" value="NAD(P)-binding Rossmann-like Domain"/>
    <property type="match status" value="1"/>
</dbReference>
<sequence>MRILVLGGTAWLSREVVRRALAGGNAVTCLARGTSGSPPSGATWVEADRTSPAAYEAVACTSWDLVVDVARQPGHVRGAVGALAGRAAHWVFVSSGNVYADHRTVGADESATLLPPLAGDVMTDMTVYGEAKVACERLVLDALGTDRALVARVGLIGGPGDEFDRTGYWPARFADPSGSDGSVLVPDEPDLPTSVVDVRDLAAWLLDAGARRLTGTYDVVGPSLGLAEHLDVARRVAGHTGPVRAASPAWLLEQGVEPWMGPRSLPLWLADPDWRGFNARDGARARAAGLVTRPLTETLADTLAWERTRPPDRVRRAGLTADEERALLAALEATGG</sequence>
<gene>
    <name evidence="1" type="ORF">FHX39_000825</name>
</gene>
<evidence type="ECO:0000313" key="2">
    <source>
        <dbReference type="Proteomes" id="UP000565572"/>
    </source>
</evidence>
<dbReference type="EMBL" id="JACHZG010000001">
    <property type="protein sequence ID" value="MBB3325881.1"/>
    <property type="molecule type" value="Genomic_DNA"/>
</dbReference>
<keyword evidence="2" id="KW-1185">Reference proteome</keyword>
<comment type="caution">
    <text evidence="1">The sequence shown here is derived from an EMBL/GenBank/DDBJ whole genome shotgun (WGS) entry which is preliminary data.</text>
</comment>
<name>A0A7W5P6H9_9ACTN</name>
<organism evidence="1 2">
    <name type="scientific">Microlunatus antarcticus</name>
    <dbReference type="NCBI Taxonomy" id="53388"/>
    <lineage>
        <taxon>Bacteria</taxon>
        <taxon>Bacillati</taxon>
        <taxon>Actinomycetota</taxon>
        <taxon>Actinomycetes</taxon>
        <taxon>Propionibacteriales</taxon>
        <taxon>Propionibacteriaceae</taxon>
        <taxon>Microlunatus</taxon>
    </lineage>
</organism>
<dbReference type="AlphaFoldDB" id="A0A7W5P6H9"/>
<evidence type="ECO:0000313" key="1">
    <source>
        <dbReference type="EMBL" id="MBB3325881.1"/>
    </source>
</evidence>
<dbReference type="Proteomes" id="UP000565572">
    <property type="component" value="Unassembled WGS sequence"/>
</dbReference>
<accession>A0A7W5P6H9</accession>